<evidence type="ECO:0000313" key="3">
    <source>
        <dbReference type="Proteomes" id="UP001497516"/>
    </source>
</evidence>
<dbReference type="PANTHER" id="PTHR47074:SF11">
    <property type="entry name" value="REVERSE TRANSCRIPTASE-LIKE PROTEIN"/>
    <property type="match status" value="1"/>
</dbReference>
<evidence type="ECO:0000313" key="2">
    <source>
        <dbReference type="EMBL" id="CAL1410198.1"/>
    </source>
</evidence>
<dbReference type="GO" id="GO:0004523">
    <property type="term" value="F:RNA-DNA hybrid ribonuclease activity"/>
    <property type="evidence" value="ECO:0007669"/>
    <property type="project" value="InterPro"/>
</dbReference>
<dbReference type="GO" id="GO:0003676">
    <property type="term" value="F:nucleic acid binding"/>
    <property type="evidence" value="ECO:0007669"/>
    <property type="project" value="InterPro"/>
</dbReference>
<sequence>MVVMGPDGVVVGAKGVCFPEVDDPMLVEVLALKEAILWCRSTACCFVRFEGDGKVVVDRLLLAQGSDSMAGAIFREVLLYMAENGGFSVRCVGRRINRVAHLVARKALLLYPIASRYFDFVAWLRQMV</sequence>
<feature type="domain" description="RNase H type-1" evidence="1">
    <location>
        <begin position="2"/>
        <end position="107"/>
    </location>
</feature>
<evidence type="ECO:0000259" key="1">
    <source>
        <dbReference type="Pfam" id="PF13456"/>
    </source>
</evidence>
<reference evidence="2 3" key="1">
    <citation type="submission" date="2024-04" db="EMBL/GenBank/DDBJ databases">
        <authorList>
            <person name="Fracassetti M."/>
        </authorList>
    </citation>
    <scope>NUCLEOTIDE SEQUENCE [LARGE SCALE GENOMIC DNA]</scope>
</reference>
<dbReference type="AlphaFoldDB" id="A0AAV2GKH7"/>
<dbReference type="PANTHER" id="PTHR47074">
    <property type="entry name" value="BNAC02G40300D PROTEIN"/>
    <property type="match status" value="1"/>
</dbReference>
<dbReference type="InterPro" id="IPR052929">
    <property type="entry name" value="RNase_H-like_EbsB-rel"/>
</dbReference>
<protein>
    <recommendedName>
        <fullName evidence="1">RNase H type-1 domain-containing protein</fullName>
    </recommendedName>
</protein>
<accession>A0AAV2GKH7</accession>
<dbReference type="InterPro" id="IPR002156">
    <property type="entry name" value="RNaseH_domain"/>
</dbReference>
<dbReference type="Proteomes" id="UP001497516">
    <property type="component" value="Chromosome 9"/>
</dbReference>
<name>A0AAV2GKH7_9ROSI</name>
<dbReference type="Pfam" id="PF13456">
    <property type="entry name" value="RVT_3"/>
    <property type="match status" value="1"/>
</dbReference>
<organism evidence="2 3">
    <name type="scientific">Linum trigynum</name>
    <dbReference type="NCBI Taxonomy" id="586398"/>
    <lineage>
        <taxon>Eukaryota</taxon>
        <taxon>Viridiplantae</taxon>
        <taxon>Streptophyta</taxon>
        <taxon>Embryophyta</taxon>
        <taxon>Tracheophyta</taxon>
        <taxon>Spermatophyta</taxon>
        <taxon>Magnoliopsida</taxon>
        <taxon>eudicotyledons</taxon>
        <taxon>Gunneridae</taxon>
        <taxon>Pentapetalae</taxon>
        <taxon>rosids</taxon>
        <taxon>fabids</taxon>
        <taxon>Malpighiales</taxon>
        <taxon>Linaceae</taxon>
        <taxon>Linum</taxon>
    </lineage>
</organism>
<dbReference type="EMBL" id="OZ034822">
    <property type="protein sequence ID" value="CAL1410198.1"/>
    <property type="molecule type" value="Genomic_DNA"/>
</dbReference>
<proteinExistence type="predicted"/>
<gene>
    <name evidence="2" type="ORF">LTRI10_LOCUS49636</name>
</gene>
<keyword evidence="3" id="KW-1185">Reference proteome</keyword>